<organism evidence="4 5">
    <name type="scientific">Thiorhodococcus minor</name>
    <dbReference type="NCBI Taxonomy" id="57489"/>
    <lineage>
        <taxon>Bacteria</taxon>
        <taxon>Pseudomonadati</taxon>
        <taxon>Pseudomonadota</taxon>
        <taxon>Gammaproteobacteria</taxon>
        <taxon>Chromatiales</taxon>
        <taxon>Chromatiaceae</taxon>
        <taxon>Thiorhodococcus</taxon>
    </lineage>
</organism>
<dbReference type="CDD" id="cd04301">
    <property type="entry name" value="NAT_SF"/>
    <property type="match status" value="1"/>
</dbReference>
<evidence type="ECO:0000256" key="1">
    <source>
        <dbReference type="ARBA" id="ARBA00022679"/>
    </source>
</evidence>
<keyword evidence="5" id="KW-1185">Reference proteome</keyword>
<keyword evidence="2" id="KW-0012">Acyltransferase</keyword>
<feature type="domain" description="N-acetyltransferase" evidence="3">
    <location>
        <begin position="3"/>
        <end position="147"/>
    </location>
</feature>
<dbReference type="AlphaFoldDB" id="A0A6M0K6P8"/>
<evidence type="ECO:0000313" key="5">
    <source>
        <dbReference type="Proteomes" id="UP000483379"/>
    </source>
</evidence>
<name>A0A6M0K6P8_9GAMM</name>
<evidence type="ECO:0000256" key="2">
    <source>
        <dbReference type="ARBA" id="ARBA00023315"/>
    </source>
</evidence>
<evidence type="ECO:0000259" key="3">
    <source>
        <dbReference type="PROSITE" id="PS51186"/>
    </source>
</evidence>
<gene>
    <name evidence="4" type="ORF">G3446_20715</name>
</gene>
<comment type="caution">
    <text evidence="4">The sequence shown here is derived from an EMBL/GenBank/DDBJ whole genome shotgun (WGS) entry which is preliminary data.</text>
</comment>
<dbReference type="SUPFAM" id="SSF55729">
    <property type="entry name" value="Acyl-CoA N-acyltransferases (Nat)"/>
    <property type="match status" value="1"/>
</dbReference>
<dbReference type="InterPro" id="IPR000182">
    <property type="entry name" value="GNAT_dom"/>
</dbReference>
<evidence type="ECO:0000313" key="4">
    <source>
        <dbReference type="EMBL" id="NEV64277.1"/>
    </source>
</evidence>
<keyword evidence="1 4" id="KW-0808">Transferase</keyword>
<dbReference type="Proteomes" id="UP000483379">
    <property type="component" value="Unassembled WGS sequence"/>
</dbReference>
<dbReference type="RefSeq" id="WP_164454857.1">
    <property type="nucleotide sequence ID" value="NZ_JAAIJQ010000081.1"/>
</dbReference>
<dbReference type="PANTHER" id="PTHR43877">
    <property type="entry name" value="AMINOALKYLPHOSPHONATE N-ACETYLTRANSFERASE-RELATED-RELATED"/>
    <property type="match status" value="1"/>
</dbReference>
<accession>A0A6M0K6P8</accession>
<protein>
    <submittedName>
        <fullName evidence="4">GNAT family N-acetyltransferase</fullName>
    </submittedName>
</protein>
<dbReference type="EMBL" id="JAAIJQ010000081">
    <property type="protein sequence ID" value="NEV64277.1"/>
    <property type="molecule type" value="Genomic_DNA"/>
</dbReference>
<dbReference type="PROSITE" id="PS51186">
    <property type="entry name" value="GNAT"/>
    <property type="match status" value="1"/>
</dbReference>
<dbReference type="Gene3D" id="3.40.630.30">
    <property type="match status" value="1"/>
</dbReference>
<dbReference type="InterPro" id="IPR050832">
    <property type="entry name" value="Bact_Acetyltransf"/>
</dbReference>
<dbReference type="Pfam" id="PF00583">
    <property type="entry name" value="Acetyltransf_1"/>
    <property type="match status" value="1"/>
</dbReference>
<sequence length="147" mass="16596">MRLAFSKIDEDDLLACSELYVACFREAPWEEDWSIDDVFERLGDFLSCPKSFAIKATERGQLCGLLIGAIEQWNGARVFWLKEICVAKEAQRQGIGRRLMRELEDALSGEGVSRIYLLTQRDSVPSGFYGSLGFSESTGMILMRKAL</sequence>
<reference evidence="4 5" key="1">
    <citation type="submission" date="2020-02" db="EMBL/GenBank/DDBJ databases">
        <title>Genome sequences of Thiorhodococcus mannitoliphagus and Thiorhodococcus minor, purple sulfur photosynthetic bacteria in the gammaproteobacterial family, Chromatiaceae.</title>
        <authorList>
            <person name="Aviles F.A."/>
            <person name="Meyer T.E."/>
            <person name="Kyndt J.A."/>
        </authorList>
    </citation>
    <scope>NUCLEOTIDE SEQUENCE [LARGE SCALE GENOMIC DNA]</scope>
    <source>
        <strain evidence="4 5">DSM 11518</strain>
    </source>
</reference>
<dbReference type="InterPro" id="IPR016181">
    <property type="entry name" value="Acyl_CoA_acyltransferase"/>
</dbReference>
<dbReference type="GO" id="GO:0016747">
    <property type="term" value="F:acyltransferase activity, transferring groups other than amino-acyl groups"/>
    <property type="evidence" value="ECO:0007669"/>
    <property type="project" value="InterPro"/>
</dbReference>
<proteinExistence type="predicted"/>